<dbReference type="Proteomes" id="UP000061603">
    <property type="component" value="Chromosome"/>
</dbReference>
<keyword evidence="2" id="KW-1185">Reference proteome</keyword>
<reference evidence="1 2" key="1">
    <citation type="journal article" date="2015" name="Genome Announc.">
        <title>Complete Genome Sequence of a Novel Bacterium within the Family Rhodocyclaceae That Degrades Polycyclic Aromatic Hydrocarbons.</title>
        <authorList>
            <person name="Singleton D.R."/>
            <person name="Dickey A.N."/>
            <person name="Scholl E.H."/>
            <person name="Wright F.A."/>
            <person name="Aitken M.D."/>
        </authorList>
    </citation>
    <scope>NUCLEOTIDE SEQUENCE [LARGE SCALE GENOMIC DNA]</scope>
    <source>
        <strain evidence="2">PG1-Ca6</strain>
    </source>
</reference>
<dbReference type="PANTHER" id="PTHR37466">
    <property type="entry name" value="SLR1628 PROTEIN"/>
    <property type="match status" value="1"/>
</dbReference>
<evidence type="ECO:0000313" key="2">
    <source>
        <dbReference type="Proteomes" id="UP000061603"/>
    </source>
</evidence>
<accession>A0A0C5J6N0</accession>
<dbReference type="EMBL" id="CP010554">
    <property type="protein sequence ID" value="AJP47294.1"/>
    <property type="molecule type" value="Genomic_DNA"/>
</dbReference>
<organism evidence="1 2">
    <name type="scientific">Rugosibacter aromaticivorans</name>
    <dbReference type="NCBI Taxonomy" id="1565605"/>
    <lineage>
        <taxon>Bacteria</taxon>
        <taxon>Pseudomonadati</taxon>
        <taxon>Pseudomonadota</taxon>
        <taxon>Betaproteobacteria</taxon>
        <taxon>Nitrosomonadales</taxon>
        <taxon>Sterolibacteriaceae</taxon>
        <taxon>Rugosibacter</taxon>
    </lineage>
</organism>
<sequence>MQDLAKNVLGGVLQACSTDPMTGFLRTGCCQVTDEDVGNHGICTVMTADFLAFSAAQGNDLSTPRPEFEFPGLKPGDRWCLCSARWQEALRAGKAPQVVLEATSVAALEIVRLEDLQRYAADINQEKS</sequence>
<proteinExistence type="predicted"/>
<dbReference type="HOGENOM" id="CLU_127770_1_0_4"/>
<dbReference type="RefSeq" id="WP_202635470.1">
    <property type="nucleotide sequence ID" value="NZ_CP010554.1"/>
</dbReference>
<dbReference type="PATRIC" id="fig|1565605.3.peg.60"/>
<evidence type="ECO:0000313" key="1">
    <source>
        <dbReference type="EMBL" id="AJP47294.1"/>
    </source>
</evidence>
<evidence type="ECO:0008006" key="3">
    <source>
        <dbReference type="Google" id="ProtNLM"/>
    </source>
</evidence>
<protein>
    <recommendedName>
        <fullName evidence="3">DUF2237 domain-containing protein</fullName>
    </recommendedName>
</protein>
<dbReference type="Pfam" id="PF09996">
    <property type="entry name" value="DUF2237"/>
    <property type="match status" value="1"/>
</dbReference>
<gene>
    <name evidence="1" type="ORF">PG1C_00280</name>
</gene>
<dbReference type="InterPro" id="IPR018714">
    <property type="entry name" value="DUF2237"/>
</dbReference>
<dbReference type="KEGG" id="rbu:PG1C_00280"/>
<dbReference type="STRING" id="1565605.PG1C_00280"/>
<dbReference type="Gene3D" id="3.30.56.110">
    <property type="entry name" value="Protein of unknown function DUF2237"/>
    <property type="match status" value="1"/>
</dbReference>
<name>A0A0C5J6N0_9PROT</name>
<dbReference type="PANTHER" id="PTHR37466:SF1">
    <property type="entry name" value="SLR1628 PROTEIN"/>
    <property type="match status" value="1"/>
</dbReference>
<dbReference type="AlphaFoldDB" id="A0A0C5J6N0"/>